<name>A0A1D6Q308_MAIZE</name>
<dbReference type="EMBL" id="CM000780">
    <property type="protein sequence ID" value="AQK52964.1"/>
    <property type="molecule type" value="Genomic_DNA"/>
</dbReference>
<gene>
    <name evidence="1" type="ORF">ZEAMMB73_Zm00001d050718</name>
</gene>
<proteinExistence type="predicted"/>
<reference evidence="1" key="1">
    <citation type="submission" date="2015-12" db="EMBL/GenBank/DDBJ databases">
        <title>Update maize B73 reference genome by single molecule sequencing technologies.</title>
        <authorList>
            <consortium name="Maize Genome Sequencing Project"/>
            <person name="Ware D."/>
        </authorList>
    </citation>
    <scope>NUCLEOTIDE SEQUENCE</scope>
    <source>
        <tissue evidence="1">Seedling</tissue>
    </source>
</reference>
<organism evidence="1">
    <name type="scientific">Zea mays</name>
    <name type="common">Maize</name>
    <dbReference type="NCBI Taxonomy" id="4577"/>
    <lineage>
        <taxon>Eukaryota</taxon>
        <taxon>Viridiplantae</taxon>
        <taxon>Streptophyta</taxon>
        <taxon>Embryophyta</taxon>
        <taxon>Tracheophyta</taxon>
        <taxon>Spermatophyta</taxon>
        <taxon>Magnoliopsida</taxon>
        <taxon>Liliopsida</taxon>
        <taxon>Poales</taxon>
        <taxon>Poaceae</taxon>
        <taxon>PACMAD clade</taxon>
        <taxon>Panicoideae</taxon>
        <taxon>Andropogonodae</taxon>
        <taxon>Andropogoneae</taxon>
        <taxon>Tripsacinae</taxon>
        <taxon>Zea</taxon>
    </lineage>
</organism>
<protein>
    <submittedName>
        <fullName evidence="1">Phox-associated domain</fullName>
    </submittedName>
</protein>
<accession>A0A1D6Q308</accession>
<dbReference type="AlphaFoldDB" id="A0A1D6Q308"/>
<evidence type="ECO:0000313" key="1">
    <source>
        <dbReference type="EMBL" id="AQK52964.1"/>
    </source>
</evidence>
<sequence length="33" mass="3917">MGDTFDDWLVDKIQLLRKGRIIAFAIKRIEQIL</sequence>
<dbReference type="InParanoid" id="A0A1D6Q308"/>